<sequence length="429" mass="45004">MTVVSSRPGTPLTLPAPSAPGAAGAPAGPRRDPRGPLRIAMIGQRGLPARAGGVERHVEEIATRLAARGHHVTVYCRPGYAERTTRSYHGVHLASLPTVRHAGGEAFVHSALSALVAAGAHLDVVHYHALGPGLFSPLTRSLSRAAVVQTVHGLDDQRDKWGGGAQRVLRAGRTLSAHVPDEVVVVSRALAEHYRDELGRYTTYIGNGVPVVPAADLGLLAGLGLRPGGYVAFVGRLVPEKDPLGLVRAFRDVATDQRLVLVGDSSHTDAYVEQLRAAAALDPRVLLVGYQYGAHLTALQAGATLVAQPSLLEGLPIALLEAAAHARPVVASDIAPHLEILGGSAPGRAVFRAGDGDDLRRVLQSELDRPAATRQAGADQLRADAVRRYDWDVATDLLEAVYRRARARRQGPVGPVGPGAAVRAPALSG</sequence>
<evidence type="ECO:0000313" key="6">
    <source>
        <dbReference type="Proteomes" id="UP001482520"/>
    </source>
</evidence>
<dbReference type="Pfam" id="PF13692">
    <property type="entry name" value="Glyco_trans_1_4"/>
    <property type="match status" value="1"/>
</dbReference>
<proteinExistence type="predicted"/>
<accession>A0ABV1NT14</accession>
<dbReference type="EMBL" id="JBEGDP010000001">
    <property type="protein sequence ID" value="MEQ7845641.1"/>
    <property type="molecule type" value="Genomic_DNA"/>
</dbReference>
<keyword evidence="6" id="KW-1185">Reference proteome</keyword>
<dbReference type="InterPro" id="IPR028098">
    <property type="entry name" value="Glyco_trans_4-like_N"/>
</dbReference>
<comment type="caution">
    <text evidence="5">The sequence shown here is derived from an EMBL/GenBank/DDBJ whole genome shotgun (WGS) entry which is preliminary data.</text>
</comment>
<keyword evidence="1 5" id="KW-0328">Glycosyltransferase</keyword>
<organism evidence="5 6">
    <name type="scientific">Nocardioides kribbensis</name>
    <dbReference type="NCBI Taxonomy" id="305517"/>
    <lineage>
        <taxon>Bacteria</taxon>
        <taxon>Bacillati</taxon>
        <taxon>Actinomycetota</taxon>
        <taxon>Actinomycetes</taxon>
        <taxon>Propionibacteriales</taxon>
        <taxon>Nocardioidaceae</taxon>
        <taxon>Nocardioides</taxon>
    </lineage>
</organism>
<feature type="region of interest" description="Disordered" evidence="3">
    <location>
        <begin position="409"/>
        <end position="429"/>
    </location>
</feature>
<evidence type="ECO:0000256" key="3">
    <source>
        <dbReference type="SAM" id="MobiDB-lite"/>
    </source>
</evidence>
<dbReference type="RefSeq" id="WP_349803348.1">
    <property type="nucleotide sequence ID" value="NZ_JBEGDP010000001.1"/>
</dbReference>
<keyword evidence="2 5" id="KW-0808">Transferase</keyword>
<dbReference type="EC" id="2.4.-.-" evidence="5"/>
<dbReference type="Pfam" id="PF13439">
    <property type="entry name" value="Glyco_transf_4"/>
    <property type="match status" value="1"/>
</dbReference>
<dbReference type="PANTHER" id="PTHR45947">
    <property type="entry name" value="SULFOQUINOVOSYL TRANSFERASE SQD2"/>
    <property type="match status" value="1"/>
</dbReference>
<evidence type="ECO:0000259" key="4">
    <source>
        <dbReference type="Pfam" id="PF13439"/>
    </source>
</evidence>
<dbReference type="CDD" id="cd03801">
    <property type="entry name" value="GT4_PimA-like"/>
    <property type="match status" value="1"/>
</dbReference>
<dbReference type="Proteomes" id="UP001482520">
    <property type="component" value="Unassembled WGS sequence"/>
</dbReference>
<reference evidence="5 6" key="1">
    <citation type="submission" date="2024-02" db="EMBL/GenBank/DDBJ databases">
        <title>Full genome sequence of Nocardioides kribbensis.</title>
        <authorList>
            <person name="Poletto B.L."/>
            <person name="Silva G."/>
            <person name="Galante D."/>
            <person name="Campos K.R."/>
            <person name="Santos M.B.N."/>
            <person name="Sacchi C.T."/>
        </authorList>
    </citation>
    <scope>NUCLEOTIDE SEQUENCE [LARGE SCALE GENOMIC DNA]</scope>
    <source>
        <strain evidence="5 6">O4R</strain>
    </source>
</reference>
<evidence type="ECO:0000313" key="5">
    <source>
        <dbReference type="EMBL" id="MEQ7845641.1"/>
    </source>
</evidence>
<dbReference type="InterPro" id="IPR050194">
    <property type="entry name" value="Glycosyltransferase_grp1"/>
</dbReference>
<dbReference type="Gene3D" id="3.40.50.2000">
    <property type="entry name" value="Glycogen Phosphorylase B"/>
    <property type="match status" value="2"/>
</dbReference>
<evidence type="ECO:0000256" key="1">
    <source>
        <dbReference type="ARBA" id="ARBA00022676"/>
    </source>
</evidence>
<dbReference type="GO" id="GO:0016757">
    <property type="term" value="F:glycosyltransferase activity"/>
    <property type="evidence" value="ECO:0007669"/>
    <property type="project" value="UniProtKB-KW"/>
</dbReference>
<feature type="region of interest" description="Disordered" evidence="3">
    <location>
        <begin position="1"/>
        <end position="35"/>
    </location>
</feature>
<protein>
    <submittedName>
        <fullName evidence="5">Glycosyltransferase family 4 protein</fullName>
        <ecNumber evidence="5">2.4.-.-</ecNumber>
    </submittedName>
</protein>
<dbReference type="PANTHER" id="PTHR45947:SF3">
    <property type="entry name" value="SULFOQUINOVOSYL TRANSFERASE SQD2"/>
    <property type="match status" value="1"/>
</dbReference>
<gene>
    <name evidence="5" type="ORF">V6R90_00015</name>
</gene>
<evidence type="ECO:0000256" key="2">
    <source>
        <dbReference type="ARBA" id="ARBA00022679"/>
    </source>
</evidence>
<name>A0ABV1NT14_9ACTN</name>
<feature type="compositionally biased region" description="Low complexity" evidence="3">
    <location>
        <begin position="8"/>
        <end position="28"/>
    </location>
</feature>
<dbReference type="SUPFAM" id="SSF53756">
    <property type="entry name" value="UDP-Glycosyltransferase/glycogen phosphorylase"/>
    <property type="match status" value="1"/>
</dbReference>
<feature type="compositionally biased region" description="Low complexity" evidence="3">
    <location>
        <begin position="410"/>
        <end position="429"/>
    </location>
</feature>
<feature type="domain" description="Glycosyltransferase subfamily 4-like N-terminal" evidence="4">
    <location>
        <begin position="52"/>
        <end position="210"/>
    </location>
</feature>